<dbReference type="NCBIfam" id="TIGR02395">
    <property type="entry name" value="rpoN_sigma"/>
    <property type="match status" value="1"/>
</dbReference>
<dbReference type="OrthoDB" id="9814402at2"/>
<reference evidence="11" key="2">
    <citation type="submission" date="2011-01" db="EMBL/GenBank/DDBJ databases">
        <title>The Non-contiguous Finished genome of Clostridium papyrosolvens.</title>
        <authorList>
            <person name="Lucas S."/>
            <person name="Copeland A."/>
            <person name="Lapidus A."/>
            <person name="Cheng J.-F."/>
            <person name="Goodwin L."/>
            <person name="Pitluck S."/>
            <person name="Misra M."/>
            <person name="Chertkov O."/>
            <person name="Detter J.C."/>
            <person name="Han C."/>
            <person name="Tapia R."/>
            <person name="Land M."/>
            <person name="Hauser L."/>
            <person name="Kyrpides N."/>
            <person name="Ivanova N."/>
            <person name="Pagani I."/>
            <person name="Mouttaki H."/>
            <person name="He Z."/>
            <person name="Zhou J."/>
            <person name="Hemme C.L."/>
            <person name="Woyke T."/>
        </authorList>
    </citation>
    <scope>NUCLEOTIDE SEQUENCE [LARGE SCALE GENOMIC DNA]</scope>
    <source>
        <strain evidence="11">DSM 2782</strain>
    </source>
</reference>
<evidence type="ECO:0000256" key="8">
    <source>
        <dbReference type="ARBA" id="ARBA00023163"/>
    </source>
</evidence>
<accession>F1TET2</accession>
<keyword evidence="5" id="KW-0805">Transcription regulation</keyword>
<dbReference type="GO" id="GO:0006352">
    <property type="term" value="P:DNA-templated transcription initiation"/>
    <property type="evidence" value="ECO:0007669"/>
    <property type="project" value="InterPro"/>
</dbReference>
<dbReference type="AlphaFoldDB" id="F1TET2"/>
<feature type="domain" description="RNA polymerase sigma factor 54 core-binding" evidence="10">
    <location>
        <begin position="97"/>
        <end position="279"/>
    </location>
</feature>
<dbReference type="Gene3D" id="1.10.10.1330">
    <property type="entry name" value="RNA polymerase sigma-54 factor, core-binding domain"/>
    <property type="match status" value="1"/>
</dbReference>
<dbReference type="STRING" id="588581.Cpap_1641"/>
<dbReference type="PANTHER" id="PTHR32248:SF4">
    <property type="entry name" value="RNA POLYMERASE SIGMA-54 FACTOR"/>
    <property type="match status" value="1"/>
</dbReference>
<keyword evidence="7" id="KW-0238">DNA-binding</keyword>
<dbReference type="Proteomes" id="UP000003860">
    <property type="component" value="Unassembled WGS sequence"/>
</dbReference>
<dbReference type="GO" id="GO:0016779">
    <property type="term" value="F:nucleotidyltransferase activity"/>
    <property type="evidence" value="ECO:0007669"/>
    <property type="project" value="UniProtKB-KW"/>
</dbReference>
<organism evidence="11 12">
    <name type="scientific">Ruminiclostridium papyrosolvens DSM 2782</name>
    <dbReference type="NCBI Taxonomy" id="588581"/>
    <lineage>
        <taxon>Bacteria</taxon>
        <taxon>Bacillati</taxon>
        <taxon>Bacillota</taxon>
        <taxon>Clostridia</taxon>
        <taxon>Eubacteriales</taxon>
        <taxon>Oscillospiraceae</taxon>
        <taxon>Ruminiclostridium</taxon>
    </lineage>
</organism>
<dbReference type="Gene3D" id="1.10.10.60">
    <property type="entry name" value="Homeodomain-like"/>
    <property type="match status" value="1"/>
</dbReference>
<evidence type="ECO:0000313" key="11">
    <source>
        <dbReference type="EMBL" id="EGD47248.1"/>
    </source>
</evidence>
<keyword evidence="6" id="KW-0731">Sigma factor</keyword>
<dbReference type="PRINTS" id="PR00045">
    <property type="entry name" value="SIGMA54FCT"/>
</dbReference>
<evidence type="ECO:0000313" key="12">
    <source>
        <dbReference type="Proteomes" id="UP000003860"/>
    </source>
</evidence>
<evidence type="ECO:0000256" key="4">
    <source>
        <dbReference type="ARBA" id="ARBA00022695"/>
    </source>
</evidence>
<dbReference type="GO" id="GO:0001216">
    <property type="term" value="F:DNA-binding transcription activator activity"/>
    <property type="evidence" value="ECO:0007669"/>
    <property type="project" value="InterPro"/>
</dbReference>
<dbReference type="InterPro" id="IPR007046">
    <property type="entry name" value="RNA_pol_sigma_54_core-bd"/>
</dbReference>
<dbReference type="PIRSF" id="PIRSF000774">
    <property type="entry name" value="RpoN"/>
    <property type="match status" value="1"/>
</dbReference>
<sequence length="452" mass="52364">MNIEINLNQKMAISPQMQQSMEILQMSTQELMDYVKQLAVDNPVVEFDDQPYDNDRSEILRKKLEWLDSVNKEYRVYNHDLEEDEENKDVAHYMRGDEEDLYQHLQSQLNLMKAPKELCKTIQYMIGCIDKNGYLQEKTDDMAKALRIDEKKAEMALHQLQLMEPAGVGARNLKECLLLQLERLNQNNPLVITLVNCYLELLGKNQLNLIAKTLGVSIDKVNDAFKIIKKLNPRPGMGFGAKRDIHYQTPDLVIVKFCDYYEVLLNNFSDPHISISSYYRNVLSQNPSDNVKNYISDKLKEADWAIKCITQRNNTLLNVTKMLVNQQIGFFDKGPSYLIPMNQKCIADKLQIHESTVSRAIRGKYLQCSWGIFGLDYFFTNGLSIGYDSQIVPDAIKSDIKKIITEEDRKKPYSDQKIAEILNKKGISIARRTITKYREDMEIPKAGMRKEY</sequence>
<keyword evidence="8" id="KW-0804">Transcription</keyword>
<evidence type="ECO:0000259" key="10">
    <source>
        <dbReference type="Pfam" id="PF04963"/>
    </source>
</evidence>
<dbReference type="GO" id="GO:0003677">
    <property type="term" value="F:DNA binding"/>
    <property type="evidence" value="ECO:0007669"/>
    <property type="project" value="UniProtKB-KW"/>
</dbReference>
<evidence type="ECO:0000256" key="6">
    <source>
        <dbReference type="ARBA" id="ARBA00023082"/>
    </source>
</evidence>
<proteinExistence type="inferred from homology"/>
<dbReference type="PROSITE" id="PS00718">
    <property type="entry name" value="SIGMA54_2"/>
    <property type="match status" value="1"/>
</dbReference>
<dbReference type="Pfam" id="PF04963">
    <property type="entry name" value="Sigma54_CBD"/>
    <property type="match status" value="1"/>
</dbReference>
<dbReference type="GO" id="GO:0000428">
    <property type="term" value="C:DNA-directed RNA polymerase complex"/>
    <property type="evidence" value="ECO:0007669"/>
    <property type="project" value="UniProtKB-KW"/>
</dbReference>
<dbReference type="InterPro" id="IPR007634">
    <property type="entry name" value="RNA_pol_sigma_54_DNA-bd"/>
</dbReference>
<evidence type="ECO:0000256" key="1">
    <source>
        <dbReference type="ARBA" id="ARBA00008798"/>
    </source>
</evidence>
<keyword evidence="3" id="KW-0808">Transferase</keyword>
<keyword evidence="2" id="KW-0240">DNA-directed RNA polymerase</keyword>
<protein>
    <submittedName>
        <fullName evidence="11">RNA polymerase, sigma 54 subunit, RpoN</fullName>
    </submittedName>
</protein>
<name>F1TET2_9FIRM</name>
<dbReference type="InterPro" id="IPR000394">
    <property type="entry name" value="RNA_pol_sigma_54"/>
</dbReference>
<comment type="similarity">
    <text evidence="1">Belongs to the sigma-54 factor family.</text>
</comment>
<dbReference type="InterPro" id="IPR038709">
    <property type="entry name" value="RpoN_core-bd_sf"/>
</dbReference>
<dbReference type="RefSeq" id="WP_004620368.1">
    <property type="nucleotide sequence ID" value="NZ_ACXX02000009.1"/>
</dbReference>
<dbReference type="Pfam" id="PF04552">
    <property type="entry name" value="Sigma54_DBD"/>
    <property type="match status" value="1"/>
</dbReference>
<keyword evidence="4" id="KW-0548">Nucleotidyltransferase</keyword>
<evidence type="ECO:0000256" key="2">
    <source>
        <dbReference type="ARBA" id="ARBA00022478"/>
    </source>
</evidence>
<evidence type="ECO:0000256" key="5">
    <source>
        <dbReference type="ARBA" id="ARBA00023015"/>
    </source>
</evidence>
<dbReference type="PANTHER" id="PTHR32248">
    <property type="entry name" value="RNA POLYMERASE SIGMA-54 FACTOR"/>
    <property type="match status" value="1"/>
</dbReference>
<reference evidence="11" key="1">
    <citation type="submission" date="2009-07" db="EMBL/GenBank/DDBJ databases">
        <authorList>
            <consortium name="US DOE Joint Genome Institute (JGI-PGF)"/>
            <person name="Lucas S."/>
            <person name="Copeland A."/>
            <person name="Lapidus A."/>
            <person name="Glavina del Rio T."/>
            <person name="Tice H."/>
            <person name="Bruce D."/>
            <person name="Goodwin L."/>
            <person name="Pitluck S."/>
            <person name="Larimer F."/>
            <person name="Land M.L."/>
            <person name="Mouttaki H."/>
            <person name="He Z."/>
            <person name="Zhou J."/>
            <person name="Hemme C.L."/>
        </authorList>
    </citation>
    <scope>NUCLEOTIDE SEQUENCE</scope>
    <source>
        <strain evidence="11">DSM 2782</strain>
    </source>
</reference>
<dbReference type="EMBL" id="ACXX02000009">
    <property type="protein sequence ID" value="EGD47248.1"/>
    <property type="molecule type" value="Genomic_DNA"/>
</dbReference>
<dbReference type="GO" id="GO:0016987">
    <property type="term" value="F:sigma factor activity"/>
    <property type="evidence" value="ECO:0007669"/>
    <property type="project" value="UniProtKB-KW"/>
</dbReference>
<evidence type="ECO:0000256" key="7">
    <source>
        <dbReference type="ARBA" id="ARBA00023125"/>
    </source>
</evidence>
<evidence type="ECO:0000256" key="3">
    <source>
        <dbReference type="ARBA" id="ARBA00022679"/>
    </source>
</evidence>
<dbReference type="Pfam" id="PF00309">
    <property type="entry name" value="Sigma54_AID"/>
    <property type="match status" value="1"/>
</dbReference>
<feature type="domain" description="RNA polymerase sigma factor 54 DNA-binding" evidence="9">
    <location>
        <begin position="293"/>
        <end position="450"/>
    </location>
</feature>
<comment type="caution">
    <text evidence="11">The sequence shown here is derived from an EMBL/GenBank/DDBJ whole genome shotgun (WGS) entry which is preliminary data.</text>
</comment>
<dbReference type="eggNOG" id="COG1508">
    <property type="taxonomic scope" value="Bacteria"/>
</dbReference>
<dbReference type="PROSITE" id="PS50044">
    <property type="entry name" value="SIGMA54_3"/>
    <property type="match status" value="1"/>
</dbReference>
<keyword evidence="12" id="KW-1185">Reference proteome</keyword>
<evidence type="ECO:0000259" key="9">
    <source>
        <dbReference type="Pfam" id="PF04552"/>
    </source>
</evidence>
<gene>
    <name evidence="11" type="ORF">Cpap_1641</name>
</gene>